<evidence type="ECO:0000256" key="4">
    <source>
        <dbReference type="ARBA" id="ARBA00022801"/>
    </source>
</evidence>
<dbReference type="EMBL" id="CAXHTA020000012">
    <property type="protein sequence ID" value="CAL5224976.1"/>
    <property type="molecule type" value="Genomic_DNA"/>
</dbReference>
<dbReference type="InterPro" id="IPR048913">
    <property type="entry name" value="BetaGal_gal-bd"/>
</dbReference>
<evidence type="ECO:0000259" key="8">
    <source>
        <dbReference type="Pfam" id="PF01301"/>
    </source>
</evidence>
<feature type="signal peptide" evidence="7">
    <location>
        <begin position="1"/>
        <end position="23"/>
    </location>
</feature>
<evidence type="ECO:0000256" key="1">
    <source>
        <dbReference type="ARBA" id="ARBA00001412"/>
    </source>
</evidence>
<reference evidence="11 12" key="1">
    <citation type="submission" date="2024-06" db="EMBL/GenBank/DDBJ databases">
        <authorList>
            <person name="Kraege A."/>
            <person name="Thomma B."/>
        </authorList>
    </citation>
    <scope>NUCLEOTIDE SEQUENCE [LARGE SCALE GENOMIC DNA]</scope>
</reference>
<evidence type="ECO:0000256" key="5">
    <source>
        <dbReference type="ARBA" id="ARBA00023295"/>
    </source>
</evidence>
<dbReference type="Pfam" id="PF21317">
    <property type="entry name" value="BetaGal_ABD_1"/>
    <property type="match status" value="1"/>
</dbReference>
<dbReference type="Pfam" id="PF21467">
    <property type="entry name" value="BetaGal_gal-bd"/>
    <property type="match status" value="1"/>
</dbReference>
<keyword evidence="7" id="KW-0732">Signal</keyword>
<sequence length="728" mass="80465">MKVSPNLCLLGCHLLAWLVLSQGEVLDAKSPVFTIEDDVFKLDGKFFRILSGSLHYHRILPAYWEDRMQRVKALGLNTISVYVPWNVHEPYPEQYNWEGIADLEAYLQLAQDMGLYVLLRPGPYICAEWDFGGFPWWLASSKVTGQKGLKLRSEDAQYLELVDRWWAVLLPKIGRFLVERGGNILMVQVENEFGFVGPNEKYIKHLVGTVRTVLGKDFIIYTTDPPPNIAKGSLAGDSVYSVIDYGAGWFDLNWAFSQQRAMNPPGKSPPMCSEFYTGWLSHWGEPMANTSLDQFIDTLHGTLGFANNTGSVNLYMAHGGTNFGFTAGGSGDDISYQACITSYDYDAPISEAGDYGQPGIGGPNKFERIRDAIKEHTGVDPLKAPPPPKMEAYGSADLAESSALMAQLRHLYSGEGIFSKLPLIMEEYGQASGLIVYSTMLSAEQLSDGTNLNLGLSVHDAATVLIGGRQAGRLSRDGPFNVSLGPAAAYLGADDKEKDVRLDIIVEGLFRSNEGWRFDTKGLASPHVLWNGKLLEDWRVFPLPLDNLDRLRLDESLPDLHKSKGSSGPTFYRGYLDIDEGLLSSKGLLPDSYLDVSDWGKGLAFINGFNLGWFWPSKGPSNTMYVPGAVLEAGVNEVIFLEVESAPEDATVSFVKRPDFSGPKHKRSAPRMLDLGHPQHVQQLQHPAKEGEVLQSAQESLAHPQYAAWARMMTPPEKYEQVSVTPVA</sequence>
<dbReference type="InterPro" id="IPR008979">
    <property type="entry name" value="Galactose-bd-like_sf"/>
</dbReference>
<comment type="caution">
    <text evidence="11">The sequence shown here is derived from an EMBL/GenBank/DDBJ whole genome shotgun (WGS) entry which is preliminary data.</text>
</comment>
<evidence type="ECO:0000259" key="10">
    <source>
        <dbReference type="Pfam" id="PF21467"/>
    </source>
</evidence>
<evidence type="ECO:0000256" key="7">
    <source>
        <dbReference type="SAM" id="SignalP"/>
    </source>
</evidence>
<proteinExistence type="inferred from homology"/>
<dbReference type="PRINTS" id="PR00742">
    <property type="entry name" value="GLHYDRLASE35"/>
</dbReference>
<dbReference type="InterPro" id="IPR031330">
    <property type="entry name" value="Gly_Hdrlase_35_cat"/>
</dbReference>
<dbReference type="EC" id="3.2.1.23" evidence="3"/>
<dbReference type="InterPro" id="IPR001944">
    <property type="entry name" value="Glycoside_Hdrlase_35"/>
</dbReference>
<keyword evidence="12" id="KW-1185">Reference proteome</keyword>
<dbReference type="InterPro" id="IPR048912">
    <property type="entry name" value="BetaGal1-like_ABD1"/>
</dbReference>
<accession>A0ABP1G132</accession>
<dbReference type="Gene3D" id="2.60.120.260">
    <property type="entry name" value="Galactose-binding domain-like"/>
    <property type="match status" value="2"/>
</dbReference>
<evidence type="ECO:0000256" key="2">
    <source>
        <dbReference type="ARBA" id="ARBA00009809"/>
    </source>
</evidence>
<evidence type="ECO:0000313" key="12">
    <source>
        <dbReference type="Proteomes" id="UP001497392"/>
    </source>
</evidence>
<feature type="domain" description="Beta-galactosidase galactose-binding" evidence="10">
    <location>
        <begin position="569"/>
        <end position="636"/>
    </location>
</feature>
<evidence type="ECO:0000256" key="3">
    <source>
        <dbReference type="ARBA" id="ARBA00012756"/>
    </source>
</evidence>
<dbReference type="PANTHER" id="PTHR23421">
    <property type="entry name" value="BETA-GALACTOSIDASE RELATED"/>
    <property type="match status" value="1"/>
</dbReference>
<dbReference type="Pfam" id="PF01301">
    <property type="entry name" value="Glyco_hydro_35"/>
    <property type="match status" value="1"/>
</dbReference>
<dbReference type="SUPFAM" id="SSF49785">
    <property type="entry name" value="Galactose-binding domain-like"/>
    <property type="match status" value="1"/>
</dbReference>
<dbReference type="InterPro" id="IPR017853">
    <property type="entry name" value="GH"/>
</dbReference>
<evidence type="ECO:0000313" key="11">
    <source>
        <dbReference type="EMBL" id="CAL5224976.1"/>
    </source>
</evidence>
<keyword evidence="5" id="KW-0326">Glycosidase</keyword>
<feature type="domain" description="Glycoside hydrolase 35 catalytic" evidence="8">
    <location>
        <begin position="40"/>
        <end position="356"/>
    </location>
</feature>
<gene>
    <name evidence="11" type="primary">g7751</name>
    <name evidence="11" type="ORF">VP750_LOCUS6635</name>
</gene>
<dbReference type="InterPro" id="IPR026283">
    <property type="entry name" value="B-gal_1-like"/>
</dbReference>
<comment type="similarity">
    <text evidence="2 6">Belongs to the glycosyl hydrolase 35 family.</text>
</comment>
<protein>
    <recommendedName>
        <fullName evidence="3">beta-galactosidase</fullName>
        <ecNumber evidence="3">3.2.1.23</ecNumber>
    </recommendedName>
</protein>
<dbReference type="Gene3D" id="3.20.20.80">
    <property type="entry name" value="Glycosidases"/>
    <property type="match status" value="1"/>
</dbReference>
<feature type="chain" id="PRO_5045865410" description="beta-galactosidase" evidence="7">
    <location>
        <begin position="24"/>
        <end position="728"/>
    </location>
</feature>
<comment type="catalytic activity">
    <reaction evidence="1">
        <text>Hydrolysis of terminal non-reducing beta-D-galactose residues in beta-D-galactosides.</text>
        <dbReference type="EC" id="3.2.1.23"/>
    </reaction>
</comment>
<dbReference type="Proteomes" id="UP001497392">
    <property type="component" value="Unassembled WGS sequence"/>
</dbReference>
<organism evidence="11 12">
    <name type="scientific">Coccomyxa viridis</name>
    <dbReference type="NCBI Taxonomy" id="1274662"/>
    <lineage>
        <taxon>Eukaryota</taxon>
        <taxon>Viridiplantae</taxon>
        <taxon>Chlorophyta</taxon>
        <taxon>core chlorophytes</taxon>
        <taxon>Trebouxiophyceae</taxon>
        <taxon>Trebouxiophyceae incertae sedis</taxon>
        <taxon>Coccomyxaceae</taxon>
        <taxon>Coccomyxa</taxon>
    </lineage>
</organism>
<evidence type="ECO:0000259" key="9">
    <source>
        <dbReference type="Pfam" id="PF21317"/>
    </source>
</evidence>
<feature type="domain" description="Beta-galactosidase 1-like first all-beta" evidence="9">
    <location>
        <begin position="422"/>
        <end position="544"/>
    </location>
</feature>
<name>A0ABP1G132_9CHLO</name>
<dbReference type="SUPFAM" id="SSF51445">
    <property type="entry name" value="(Trans)glycosidases"/>
    <property type="match status" value="1"/>
</dbReference>
<dbReference type="PIRSF" id="PIRSF006336">
    <property type="entry name" value="B-gal"/>
    <property type="match status" value="1"/>
</dbReference>
<evidence type="ECO:0000256" key="6">
    <source>
        <dbReference type="RuleBase" id="RU003679"/>
    </source>
</evidence>
<keyword evidence="4" id="KW-0378">Hydrolase</keyword>